<reference evidence="2 3" key="1">
    <citation type="journal article" date="1992" name="Lakartidningen">
        <title>[Penicillin V and not amoxicillin is the first choice preparation in acute otitis].</title>
        <authorList>
            <person name="Kamme C."/>
            <person name="Lundgren K."/>
            <person name="Prellner K."/>
        </authorList>
    </citation>
    <scope>NUCLEOTIDE SEQUENCE [LARGE SCALE GENOMIC DNA]</scope>
    <source>
        <strain evidence="2 3">513A</strain>
    </source>
</reference>
<evidence type="ECO:0000313" key="2">
    <source>
        <dbReference type="EMBL" id="TXJ19806.1"/>
    </source>
</evidence>
<dbReference type="AlphaFoldDB" id="A0A5C8D3J5"/>
<dbReference type="RefSeq" id="WP_147738134.1">
    <property type="nucleotide sequence ID" value="NZ_SAXU01000001.1"/>
</dbReference>
<evidence type="ECO:0000313" key="3">
    <source>
        <dbReference type="Proteomes" id="UP000324638"/>
    </source>
</evidence>
<dbReference type="Proteomes" id="UP000324638">
    <property type="component" value="Unassembled WGS sequence"/>
</dbReference>
<name>A0A5C8D3J5_9SPIR</name>
<keyword evidence="1" id="KW-1133">Transmembrane helix</keyword>
<feature type="transmembrane region" description="Helical" evidence="1">
    <location>
        <begin position="9"/>
        <end position="28"/>
    </location>
</feature>
<feature type="transmembrane region" description="Helical" evidence="1">
    <location>
        <begin position="34"/>
        <end position="57"/>
    </location>
</feature>
<dbReference type="EMBL" id="SAXU01000001">
    <property type="protein sequence ID" value="TXJ19806.1"/>
    <property type="molecule type" value="Genomic_DNA"/>
</dbReference>
<protein>
    <submittedName>
        <fullName evidence="2">Uncharacterized protein</fullName>
    </submittedName>
</protein>
<keyword evidence="1" id="KW-0472">Membrane</keyword>
<organism evidence="2 3">
    <name type="scientific">Brachyspira aalborgi</name>
    <dbReference type="NCBI Taxonomy" id="29522"/>
    <lineage>
        <taxon>Bacteria</taxon>
        <taxon>Pseudomonadati</taxon>
        <taxon>Spirochaetota</taxon>
        <taxon>Spirochaetia</taxon>
        <taxon>Brachyspirales</taxon>
        <taxon>Brachyspiraceae</taxon>
        <taxon>Brachyspira</taxon>
    </lineage>
</organism>
<sequence length="229" mass="26599">MNKINAETLFGGIFSIISVIAAIIEMALNNYETVYIAGAIKDISATMLAVMLLFLVFKNFYVKKIVDFEGRLKNKLNQWEEDNKTVIVKSKIDKTGFYGFDMFTDMNNFYKGCDFSKNSGWFVRFPEIKEENYNHKDIKIDFHLNKGTFFEGMALNDEELEPRYEKIANNIIDYIRMIYSAEISKIFYKNHTITITMSNPIQTDEEIDSLIRILDSMIKAYLVSANIKL</sequence>
<evidence type="ECO:0000256" key="1">
    <source>
        <dbReference type="SAM" id="Phobius"/>
    </source>
</evidence>
<gene>
    <name evidence="2" type="ORF">EPJ79_01215</name>
</gene>
<comment type="caution">
    <text evidence="2">The sequence shown here is derived from an EMBL/GenBank/DDBJ whole genome shotgun (WGS) entry which is preliminary data.</text>
</comment>
<accession>A0A5C8D3J5</accession>
<keyword evidence="1" id="KW-0812">Transmembrane</keyword>
<proteinExistence type="predicted"/>